<evidence type="ECO:0000313" key="2">
    <source>
        <dbReference type="Proteomes" id="UP000297635"/>
    </source>
</evidence>
<geneLocation type="plasmid" evidence="1">
    <name>pTAA-3-1</name>
</geneLocation>
<organism evidence="1 2">
    <name type="scientific">Duncaniella freteri</name>
    <dbReference type="NCBI Taxonomy" id="2530391"/>
    <lineage>
        <taxon>Bacteria</taxon>
        <taxon>Pseudomonadati</taxon>
        <taxon>Bacteroidota</taxon>
        <taxon>Bacteroidia</taxon>
        <taxon>Bacteroidales</taxon>
        <taxon>Muribaculaceae</taxon>
        <taxon>Duncaniella</taxon>
    </lineage>
</organism>
<dbReference type="Proteomes" id="UP000297635">
    <property type="component" value="Unassembled WGS sequence"/>
</dbReference>
<accession>A0A4Z0V198</accession>
<dbReference type="RefSeq" id="WP_135472929.1">
    <property type="nucleotide sequence ID" value="NZ_SJSA01000003.1"/>
</dbReference>
<reference evidence="1 2" key="1">
    <citation type="submission" date="2019-02" db="EMBL/GenBank/DDBJ databases">
        <title>Isolation and identification of novel species under the genus Muribaculum.</title>
        <authorList>
            <person name="Miyake S."/>
            <person name="Ding Y."/>
            <person name="Low A."/>
            <person name="Soh M."/>
            <person name="Seedorf H."/>
        </authorList>
    </citation>
    <scope>NUCLEOTIDE SEQUENCE [LARGE SCALE GENOMIC DNA]</scope>
    <source>
        <strain evidence="1 2">TLL-A3</strain>
        <plasmid evidence="1">pTAA-3-1</plasmid>
    </source>
</reference>
<protein>
    <recommendedName>
        <fullName evidence="3">Alpha/beta hydrolase</fullName>
    </recommendedName>
</protein>
<keyword evidence="1" id="KW-0614">Plasmid</keyword>
<dbReference type="GeneID" id="82151252"/>
<comment type="caution">
    <text evidence="1">The sequence shown here is derived from an EMBL/GenBank/DDBJ whole genome shotgun (WGS) entry which is preliminary data.</text>
</comment>
<gene>
    <name evidence="1" type="ORF">EZ315_15820</name>
</gene>
<dbReference type="EMBL" id="SJSA01000003">
    <property type="protein sequence ID" value="TGG35146.1"/>
    <property type="molecule type" value="Genomic_DNA"/>
</dbReference>
<keyword evidence="2" id="KW-1185">Reference proteome</keyword>
<evidence type="ECO:0008006" key="3">
    <source>
        <dbReference type="Google" id="ProtNLM"/>
    </source>
</evidence>
<evidence type="ECO:0000313" key="1">
    <source>
        <dbReference type="EMBL" id="TGG35146.1"/>
    </source>
</evidence>
<sequence length="76" mass="8804">MEKDITIRSLRFHYTDNRPSGGPAATVVTSDRGVWEPTIILMHGWGVTTPLWLRWRVLLLSPDIALSMWIFKVRQI</sequence>
<name>A0A4Z0V198_9BACT</name>
<dbReference type="AlphaFoldDB" id="A0A4Z0V198"/>
<proteinExistence type="predicted"/>